<evidence type="ECO:0000313" key="2">
    <source>
        <dbReference type="Proteomes" id="UP000467132"/>
    </source>
</evidence>
<dbReference type="SUPFAM" id="SSF51658">
    <property type="entry name" value="Xylose isomerase-like"/>
    <property type="match status" value="1"/>
</dbReference>
<comment type="caution">
    <text evidence="1">The sequence shown here is derived from an EMBL/GenBank/DDBJ whole genome shotgun (WGS) entry which is preliminary data.</text>
</comment>
<keyword evidence="2" id="KW-1185">Reference proteome</keyword>
<protein>
    <submittedName>
        <fullName evidence="1">Uncharacterized protein</fullName>
    </submittedName>
</protein>
<dbReference type="InterPro" id="IPR036237">
    <property type="entry name" value="Xyl_isomerase-like_sf"/>
</dbReference>
<dbReference type="AlphaFoldDB" id="A0A845R0Y7"/>
<evidence type="ECO:0000313" key="1">
    <source>
        <dbReference type="EMBL" id="NBI07386.1"/>
    </source>
</evidence>
<organism evidence="1 2">
    <name type="scientific">Senegalia massiliensis</name>
    <dbReference type="NCBI Taxonomy" id="1720316"/>
    <lineage>
        <taxon>Bacteria</taxon>
        <taxon>Bacillati</taxon>
        <taxon>Bacillota</taxon>
        <taxon>Clostridia</taxon>
        <taxon>Eubacteriales</taxon>
        <taxon>Clostridiaceae</taxon>
        <taxon>Senegalia</taxon>
    </lineage>
</organism>
<reference evidence="1 2" key="1">
    <citation type="submission" date="2018-08" db="EMBL/GenBank/DDBJ databases">
        <title>Murine metabolic-syndrome-specific gut microbial biobank.</title>
        <authorList>
            <person name="Liu C."/>
        </authorList>
    </citation>
    <scope>NUCLEOTIDE SEQUENCE [LARGE SCALE GENOMIC DNA]</scope>
    <source>
        <strain evidence="1 2">583</strain>
    </source>
</reference>
<accession>A0A845R0Y7</accession>
<dbReference type="EMBL" id="QXXA01000011">
    <property type="protein sequence ID" value="NBI07386.1"/>
    <property type="molecule type" value="Genomic_DNA"/>
</dbReference>
<gene>
    <name evidence="1" type="ORF">D3Z33_11050</name>
</gene>
<proteinExistence type="predicted"/>
<dbReference type="Gene3D" id="3.20.20.150">
    <property type="entry name" value="Divalent-metal-dependent TIM barrel enzymes"/>
    <property type="match status" value="1"/>
</dbReference>
<name>A0A845R0Y7_9CLOT</name>
<sequence>MNRHLGISVDHMDLNFVLQNNINWIQISNKFSSAKDITSLLKVCQEHPLKISYMFPVFNQNNPEMIFFLSNEKRLRDATMEILEENLSMAKSLPTEHVVVNLVSHLITDIDKSLIDQTIVELEDLAYKYEMPILIHLEDYSLFENSNKIKNIMDSTSLRLSIDINKFYRFTSINKLNFKAELNSIIQYVKLINITFDIDYLILQDTLNYMYDKISKIPIIIKTRNKNQKQQIYHKVKSIRGIVVK</sequence>
<dbReference type="RefSeq" id="WP_160197849.1">
    <property type="nucleotide sequence ID" value="NZ_QXXA01000011.1"/>
</dbReference>
<dbReference type="Proteomes" id="UP000467132">
    <property type="component" value="Unassembled WGS sequence"/>
</dbReference>
<dbReference type="OrthoDB" id="1705339at2"/>